<comment type="caution">
    <text evidence="2">The sequence shown here is derived from an EMBL/GenBank/DDBJ whole genome shotgun (WGS) entry which is preliminary data.</text>
</comment>
<protein>
    <recommendedName>
        <fullName evidence="1">Immunity MXAN-0049 protein domain-containing protein</fullName>
    </recommendedName>
</protein>
<dbReference type="PATRIC" id="fig|1341156.4.peg.1147"/>
<reference evidence="2 3" key="1">
    <citation type="submission" date="2013-06" db="EMBL/GenBank/DDBJ databases">
        <title>Rumen cellulosomics: divergent fiber-degrading strategies revealed by comparative genome-wide analysis of six Ruminococcal strains.</title>
        <authorList>
            <person name="Dassa B."/>
            <person name="Borovok I."/>
            <person name="Lamed R."/>
            <person name="Flint H."/>
            <person name="Yeoman C.J."/>
            <person name="White B."/>
            <person name="Bayer E.A."/>
        </authorList>
    </citation>
    <scope>NUCLEOTIDE SEQUENCE [LARGE SCALE GENOMIC DNA]</scope>
    <source>
        <strain evidence="2 3">SY3</strain>
    </source>
</reference>
<name>A0A011V468_RUMAL</name>
<dbReference type="EMBL" id="JEOB01000002">
    <property type="protein sequence ID" value="EXM40272.1"/>
    <property type="molecule type" value="Genomic_DNA"/>
</dbReference>
<feature type="domain" description="Immunity MXAN-0049 protein" evidence="1">
    <location>
        <begin position="48"/>
        <end position="171"/>
    </location>
</feature>
<dbReference type="RefSeq" id="WP_037287190.1">
    <property type="nucleotide sequence ID" value="NZ_JEOB01000002.1"/>
</dbReference>
<dbReference type="Pfam" id="PF07791">
    <property type="entry name" value="Imm11"/>
    <property type="match status" value="1"/>
</dbReference>
<evidence type="ECO:0000313" key="3">
    <source>
        <dbReference type="Proteomes" id="UP000021369"/>
    </source>
</evidence>
<sequence>MKYYFLIATDTLGSDFIYLDNDEIPKGVKRAAKQSAFQFVERDLQELLLDDRSGQRIPDFICDPHNNVPLISDKMKLVFDECDIRYLYYQRVKLVRKKDGFSERYWLAIPPRIDCMHMDKSCIDSMWNKATKITIDPEKVGNYDIFKIAGVSNHEIIVTDCLKRAIEKNKADSGLFFVEDPNLN</sequence>
<dbReference type="AlphaFoldDB" id="A0A011V468"/>
<dbReference type="InterPro" id="IPR012433">
    <property type="entry name" value="Imm11"/>
</dbReference>
<organism evidence="2 3">
    <name type="scientific">Ruminococcus albus SY3</name>
    <dbReference type="NCBI Taxonomy" id="1341156"/>
    <lineage>
        <taxon>Bacteria</taxon>
        <taxon>Bacillati</taxon>
        <taxon>Bacillota</taxon>
        <taxon>Clostridia</taxon>
        <taxon>Eubacteriales</taxon>
        <taxon>Oscillospiraceae</taxon>
        <taxon>Ruminococcus</taxon>
    </lineage>
</organism>
<accession>A0A011V468</accession>
<proteinExistence type="predicted"/>
<evidence type="ECO:0000313" key="2">
    <source>
        <dbReference type="EMBL" id="EXM40272.1"/>
    </source>
</evidence>
<gene>
    <name evidence="2" type="ORF">RASY3_09235</name>
</gene>
<evidence type="ECO:0000259" key="1">
    <source>
        <dbReference type="Pfam" id="PF07791"/>
    </source>
</evidence>
<dbReference type="Proteomes" id="UP000021369">
    <property type="component" value="Unassembled WGS sequence"/>
</dbReference>
<dbReference type="OrthoDB" id="2086300at2"/>
<keyword evidence="3" id="KW-1185">Reference proteome</keyword>